<protein>
    <submittedName>
        <fullName evidence="1">Uncharacterized protein</fullName>
    </submittedName>
</protein>
<evidence type="ECO:0000313" key="1">
    <source>
        <dbReference type="EMBL" id="KAF2022837.1"/>
    </source>
</evidence>
<dbReference type="Proteomes" id="UP000799777">
    <property type="component" value="Unassembled WGS sequence"/>
</dbReference>
<organism evidence="1 2">
    <name type="scientific">Setomelanomma holmii</name>
    <dbReference type="NCBI Taxonomy" id="210430"/>
    <lineage>
        <taxon>Eukaryota</taxon>
        <taxon>Fungi</taxon>
        <taxon>Dikarya</taxon>
        <taxon>Ascomycota</taxon>
        <taxon>Pezizomycotina</taxon>
        <taxon>Dothideomycetes</taxon>
        <taxon>Pleosporomycetidae</taxon>
        <taxon>Pleosporales</taxon>
        <taxon>Pleosporineae</taxon>
        <taxon>Phaeosphaeriaceae</taxon>
        <taxon>Setomelanomma</taxon>
    </lineage>
</organism>
<sequence length="185" mass="20187">MPRIGPNSCVWVVSRGLARAKNSPSLPISLTNSGGPAYFLRPASDAFGIKATSYDVKELGDELEAFAADPRLPIVVETERARPCEMSHIVLARFDNADDIDLDCFGTPLTSLFTIAAEYALRPFDLATHGRGGQQKEGLDIFDWGMVNFDEEYRGERICEAFRAMYRDLCAMVSSSAASAQPNGA</sequence>
<reference evidence="1" key="1">
    <citation type="journal article" date="2020" name="Stud. Mycol.">
        <title>101 Dothideomycetes genomes: a test case for predicting lifestyles and emergence of pathogens.</title>
        <authorList>
            <person name="Haridas S."/>
            <person name="Albert R."/>
            <person name="Binder M."/>
            <person name="Bloem J."/>
            <person name="Labutti K."/>
            <person name="Salamov A."/>
            <person name="Andreopoulos B."/>
            <person name="Baker S."/>
            <person name="Barry K."/>
            <person name="Bills G."/>
            <person name="Bluhm B."/>
            <person name="Cannon C."/>
            <person name="Castanera R."/>
            <person name="Culley D."/>
            <person name="Daum C."/>
            <person name="Ezra D."/>
            <person name="Gonzalez J."/>
            <person name="Henrissat B."/>
            <person name="Kuo A."/>
            <person name="Liang C."/>
            <person name="Lipzen A."/>
            <person name="Lutzoni F."/>
            <person name="Magnuson J."/>
            <person name="Mondo S."/>
            <person name="Nolan M."/>
            <person name="Ohm R."/>
            <person name="Pangilinan J."/>
            <person name="Park H.-J."/>
            <person name="Ramirez L."/>
            <person name="Alfaro M."/>
            <person name="Sun H."/>
            <person name="Tritt A."/>
            <person name="Yoshinaga Y."/>
            <person name="Zwiers L.-H."/>
            <person name="Turgeon B."/>
            <person name="Goodwin S."/>
            <person name="Spatafora J."/>
            <person name="Crous P."/>
            <person name="Grigoriev I."/>
        </authorList>
    </citation>
    <scope>NUCLEOTIDE SEQUENCE</scope>
    <source>
        <strain evidence="1">CBS 110217</strain>
    </source>
</reference>
<dbReference type="OrthoDB" id="3807980at2759"/>
<evidence type="ECO:0000313" key="2">
    <source>
        <dbReference type="Proteomes" id="UP000799777"/>
    </source>
</evidence>
<gene>
    <name evidence="1" type="ORF">EK21DRAFT_119340</name>
</gene>
<accession>A0A9P4GWL5</accession>
<dbReference type="AlphaFoldDB" id="A0A9P4GWL5"/>
<dbReference type="EMBL" id="ML978426">
    <property type="protein sequence ID" value="KAF2022837.1"/>
    <property type="molecule type" value="Genomic_DNA"/>
</dbReference>
<proteinExistence type="predicted"/>
<keyword evidence="2" id="KW-1185">Reference proteome</keyword>
<name>A0A9P4GWL5_9PLEO</name>
<comment type="caution">
    <text evidence="1">The sequence shown here is derived from an EMBL/GenBank/DDBJ whole genome shotgun (WGS) entry which is preliminary data.</text>
</comment>